<comment type="caution">
    <text evidence="2">The sequence shown here is derived from an EMBL/GenBank/DDBJ whole genome shotgun (WGS) entry which is preliminary data.</text>
</comment>
<proteinExistence type="predicted"/>
<evidence type="ECO:0008006" key="4">
    <source>
        <dbReference type="Google" id="ProtNLM"/>
    </source>
</evidence>
<keyword evidence="1" id="KW-0732">Signal</keyword>
<reference evidence="2" key="1">
    <citation type="submission" date="2023-01" db="EMBL/GenBank/DDBJ databases">
        <title>Sulfurovum sp. XTW-4 genome assembly.</title>
        <authorList>
            <person name="Wang J."/>
        </authorList>
    </citation>
    <scope>NUCLEOTIDE SEQUENCE</scope>
    <source>
        <strain evidence="2">XTW-4</strain>
    </source>
</reference>
<gene>
    <name evidence="2" type="ORF">PF327_09710</name>
</gene>
<feature type="signal peptide" evidence="1">
    <location>
        <begin position="1"/>
        <end position="22"/>
    </location>
</feature>
<dbReference type="RefSeq" id="WP_289402367.1">
    <property type="nucleotide sequence ID" value="NZ_JAQIBC010000008.1"/>
</dbReference>
<evidence type="ECO:0000313" key="3">
    <source>
        <dbReference type="Proteomes" id="UP001169066"/>
    </source>
</evidence>
<dbReference type="EMBL" id="JAQIBC010000008">
    <property type="protein sequence ID" value="MDM5264472.1"/>
    <property type="molecule type" value="Genomic_DNA"/>
</dbReference>
<accession>A0ABT7QUP9</accession>
<dbReference type="Proteomes" id="UP001169066">
    <property type="component" value="Unassembled WGS sequence"/>
</dbReference>
<protein>
    <recommendedName>
        <fullName evidence="4">DUF4412 domain-containing protein</fullName>
    </recommendedName>
</protein>
<keyword evidence="3" id="KW-1185">Reference proteome</keyword>
<sequence>MKQMKLWGLLFILILATHTLHAETKRYEIQSAIIEYATSSSGNVMGIQTQTEGKRKIVFKEWGNVELHDETTKSVIMGREAYSRQTTKIDHDKVYIVDYQKKSIQQYDPEMLIRSQYKDLAKNAKEMIRSMGGEKIGNETLFGYDCEIWETQQIKLWLYKGIILRSVTHMMGLTHTVEARDIHLNVSISDKDLKLPDFPITTMQQGDPSQIPQMTPEQILQMQEMMKNFTQK</sequence>
<evidence type="ECO:0000313" key="2">
    <source>
        <dbReference type="EMBL" id="MDM5264472.1"/>
    </source>
</evidence>
<organism evidence="2 3">
    <name type="scientific">Sulfurovum xiamenensis</name>
    <dbReference type="NCBI Taxonomy" id="3019066"/>
    <lineage>
        <taxon>Bacteria</taxon>
        <taxon>Pseudomonadati</taxon>
        <taxon>Campylobacterota</taxon>
        <taxon>Epsilonproteobacteria</taxon>
        <taxon>Campylobacterales</taxon>
        <taxon>Sulfurovaceae</taxon>
        <taxon>Sulfurovum</taxon>
    </lineage>
</organism>
<evidence type="ECO:0000256" key="1">
    <source>
        <dbReference type="SAM" id="SignalP"/>
    </source>
</evidence>
<feature type="chain" id="PRO_5046312999" description="DUF4412 domain-containing protein" evidence="1">
    <location>
        <begin position="23"/>
        <end position="232"/>
    </location>
</feature>
<name>A0ABT7QUP9_9BACT</name>